<dbReference type="GO" id="GO:0160148">
    <property type="term" value="F:tRNA pseudouridine(55) synthase activity"/>
    <property type="evidence" value="ECO:0007669"/>
    <property type="project" value="UniProtKB-EC"/>
</dbReference>
<evidence type="ECO:0000256" key="5">
    <source>
        <dbReference type="HAMAP-Rule" id="MF_01080"/>
    </source>
</evidence>
<dbReference type="EC" id="5.4.99.25" evidence="5"/>
<dbReference type="GO" id="GO:1990481">
    <property type="term" value="P:mRNA pseudouridine synthesis"/>
    <property type="evidence" value="ECO:0007669"/>
    <property type="project" value="TreeGrafter"/>
</dbReference>
<dbReference type="EMBL" id="DVJK01000067">
    <property type="protein sequence ID" value="HIS66412.1"/>
    <property type="molecule type" value="Genomic_DNA"/>
</dbReference>
<feature type="domain" description="tRNA pseudouridylate synthase B C-terminal" evidence="7">
    <location>
        <begin position="193"/>
        <end position="246"/>
    </location>
</feature>
<evidence type="ECO:0000259" key="6">
    <source>
        <dbReference type="Pfam" id="PF01509"/>
    </source>
</evidence>
<evidence type="ECO:0000256" key="3">
    <source>
        <dbReference type="ARBA" id="ARBA00022694"/>
    </source>
</evidence>
<reference evidence="8" key="2">
    <citation type="journal article" date="2021" name="PeerJ">
        <title>Extensive microbial diversity within the chicken gut microbiome revealed by metagenomics and culture.</title>
        <authorList>
            <person name="Gilroy R."/>
            <person name="Ravi A."/>
            <person name="Getino M."/>
            <person name="Pursley I."/>
            <person name="Horton D.L."/>
            <person name="Alikhan N.F."/>
            <person name="Baker D."/>
            <person name="Gharbi K."/>
            <person name="Hall N."/>
            <person name="Watson M."/>
            <person name="Adriaenssens E.M."/>
            <person name="Foster-Nyarko E."/>
            <person name="Jarju S."/>
            <person name="Secka A."/>
            <person name="Antonio M."/>
            <person name="Oren A."/>
            <person name="Chaudhuri R.R."/>
            <person name="La Ragione R."/>
            <person name="Hildebrand F."/>
            <person name="Pallen M.J."/>
        </authorList>
    </citation>
    <scope>NUCLEOTIDE SEQUENCE</scope>
    <source>
        <strain evidence="8">ChiHjej10B9-9673</strain>
    </source>
</reference>
<dbReference type="Proteomes" id="UP000824001">
    <property type="component" value="Unassembled WGS sequence"/>
</dbReference>
<protein>
    <recommendedName>
        <fullName evidence="5">tRNA pseudouridine synthase B</fullName>
        <ecNumber evidence="5">5.4.99.25</ecNumber>
    </recommendedName>
    <alternativeName>
        <fullName evidence="5">tRNA pseudouridine(55) synthase</fullName>
        <shortName evidence="5">Psi55 synthase</shortName>
    </alternativeName>
    <alternativeName>
        <fullName evidence="5">tRNA pseudouridylate synthase</fullName>
    </alternativeName>
    <alternativeName>
        <fullName evidence="5">tRNA-uridine isomerase</fullName>
    </alternativeName>
</protein>
<evidence type="ECO:0000313" key="8">
    <source>
        <dbReference type="EMBL" id="HIS66412.1"/>
    </source>
</evidence>
<dbReference type="InterPro" id="IPR002501">
    <property type="entry name" value="PsdUridine_synth_N"/>
</dbReference>
<comment type="catalytic activity">
    <reaction evidence="1 5">
        <text>uridine(55) in tRNA = pseudouridine(55) in tRNA</text>
        <dbReference type="Rhea" id="RHEA:42532"/>
        <dbReference type="Rhea" id="RHEA-COMP:10101"/>
        <dbReference type="Rhea" id="RHEA-COMP:10102"/>
        <dbReference type="ChEBI" id="CHEBI:65314"/>
        <dbReference type="ChEBI" id="CHEBI:65315"/>
        <dbReference type="EC" id="5.4.99.25"/>
    </reaction>
</comment>
<dbReference type="HAMAP" id="MF_01080">
    <property type="entry name" value="TruB_bact"/>
    <property type="match status" value="1"/>
</dbReference>
<keyword evidence="3 5" id="KW-0819">tRNA processing</keyword>
<dbReference type="InterPro" id="IPR020103">
    <property type="entry name" value="PsdUridine_synth_cat_dom_sf"/>
</dbReference>
<comment type="caution">
    <text evidence="8">The sequence shown here is derived from an EMBL/GenBank/DDBJ whole genome shotgun (WGS) entry which is preliminary data.</text>
</comment>
<evidence type="ECO:0000259" key="7">
    <source>
        <dbReference type="Pfam" id="PF16198"/>
    </source>
</evidence>
<evidence type="ECO:0000313" key="9">
    <source>
        <dbReference type="Proteomes" id="UP000824001"/>
    </source>
</evidence>
<feature type="active site" description="Nucleophile" evidence="5">
    <location>
        <position position="59"/>
    </location>
</feature>
<dbReference type="InterPro" id="IPR014780">
    <property type="entry name" value="tRNA_psdUridine_synth_TruB"/>
</dbReference>
<dbReference type="SUPFAM" id="SSF55120">
    <property type="entry name" value="Pseudouridine synthase"/>
    <property type="match status" value="1"/>
</dbReference>
<name>A0A9D1JUR5_9FIRM</name>
<proteinExistence type="inferred from homology"/>
<dbReference type="Pfam" id="PF01509">
    <property type="entry name" value="TruB_N"/>
    <property type="match status" value="1"/>
</dbReference>
<feature type="domain" description="Pseudouridine synthase II N-terminal" evidence="6">
    <location>
        <begin position="46"/>
        <end position="192"/>
    </location>
</feature>
<dbReference type="CDD" id="cd02573">
    <property type="entry name" value="PseudoU_synth_EcTruB"/>
    <property type="match status" value="1"/>
</dbReference>
<evidence type="ECO:0000256" key="2">
    <source>
        <dbReference type="ARBA" id="ARBA00005642"/>
    </source>
</evidence>
<gene>
    <name evidence="5 8" type="primary">truB</name>
    <name evidence="8" type="ORF">IAC18_02495</name>
</gene>
<comment type="similarity">
    <text evidence="2 5">Belongs to the pseudouridine synthase TruB family. Type 1 subfamily.</text>
</comment>
<comment type="function">
    <text evidence="5">Responsible for synthesis of pseudouridine from uracil-55 in the psi GC loop of transfer RNAs.</text>
</comment>
<evidence type="ECO:0000256" key="1">
    <source>
        <dbReference type="ARBA" id="ARBA00000385"/>
    </source>
</evidence>
<dbReference type="PANTHER" id="PTHR13767:SF2">
    <property type="entry name" value="PSEUDOURIDYLATE SYNTHASE TRUB1"/>
    <property type="match status" value="1"/>
</dbReference>
<dbReference type="Pfam" id="PF16198">
    <property type="entry name" value="TruB_C_2"/>
    <property type="match status" value="1"/>
</dbReference>
<keyword evidence="4 5" id="KW-0413">Isomerase</keyword>
<dbReference type="GO" id="GO:0003723">
    <property type="term" value="F:RNA binding"/>
    <property type="evidence" value="ECO:0007669"/>
    <property type="project" value="InterPro"/>
</dbReference>
<dbReference type="NCBIfam" id="TIGR00431">
    <property type="entry name" value="TruB"/>
    <property type="match status" value="1"/>
</dbReference>
<reference evidence="8" key="1">
    <citation type="submission" date="2020-10" db="EMBL/GenBank/DDBJ databases">
        <authorList>
            <person name="Gilroy R."/>
        </authorList>
    </citation>
    <scope>NUCLEOTIDE SEQUENCE</scope>
    <source>
        <strain evidence="8">ChiHjej10B9-9673</strain>
    </source>
</reference>
<accession>A0A9D1JUR5</accession>
<dbReference type="InterPro" id="IPR032819">
    <property type="entry name" value="TruB_C"/>
</dbReference>
<dbReference type="PANTHER" id="PTHR13767">
    <property type="entry name" value="TRNA-PSEUDOURIDINE SYNTHASE"/>
    <property type="match status" value="1"/>
</dbReference>
<dbReference type="AlphaFoldDB" id="A0A9D1JUR5"/>
<organism evidence="8 9">
    <name type="scientific">Candidatus Scatomorpha merdipullorum</name>
    <dbReference type="NCBI Taxonomy" id="2840927"/>
    <lineage>
        <taxon>Bacteria</taxon>
        <taxon>Bacillati</taxon>
        <taxon>Bacillota</taxon>
        <taxon>Clostridia</taxon>
        <taxon>Eubacteriales</taxon>
        <taxon>Candidatus Scatomorpha</taxon>
    </lineage>
</organism>
<sequence length="308" mass="33216">MPARGGAGENAPRHRREISRAVSGILIVDKPAGWTSHDVVGKTRGLAHTRRVGHAGTLDPMATGVLVVLVGRATRAAEFAEAQVKGYSARIRFGMTTDTLDTEGKVLSEGGRRPSLDEILAVLPRFTGKIEQIPPMYSAIKLGGRKLYEIARAGGEVERKPREVYISKLSCSGPLPDGDYELDVECSKGTYIRSLCADIGEALGCGACMSALRRTYSGAFRVEDALTLEEIEARGAENCLLPVDALFSELPELRLAGAREERAVRNGSAAPCRAAEGRYRVYSESGEFLMLGAVKDGVLRTIKSFFEV</sequence>
<evidence type="ECO:0000256" key="4">
    <source>
        <dbReference type="ARBA" id="ARBA00023235"/>
    </source>
</evidence>
<dbReference type="GO" id="GO:0031119">
    <property type="term" value="P:tRNA pseudouridine synthesis"/>
    <property type="evidence" value="ECO:0007669"/>
    <property type="project" value="UniProtKB-UniRule"/>
</dbReference>
<dbReference type="Gene3D" id="3.30.2350.10">
    <property type="entry name" value="Pseudouridine synthase"/>
    <property type="match status" value="1"/>
</dbReference>